<dbReference type="Proteomes" id="UP001152607">
    <property type="component" value="Unassembled WGS sequence"/>
</dbReference>
<dbReference type="AlphaFoldDB" id="A0A9W4UR47"/>
<proteinExistence type="predicted"/>
<evidence type="ECO:0000313" key="2">
    <source>
        <dbReference type="Proteomes" id="UP001152607"/>
    </source>
</evidence>
<protein>
    <submittedName>
        <fullName evidence="1">Uncharacterized protein</fullName>
    </submittedName>
</protein>
<reference evidence="1" key="1">
    <citation type="submission" date="2023-01" db="EMBL/GenBank/DDBJ databases">
        <authorList>
            <person name="Van Ghelder C."/>
            <person name="Rancurel C."/>
        </authorList>
    </citation>
    <scope>NUCLEOTIDE SEQUENCE</scope>
    <source>
        <strain evidence="1">CNCM I-4278</strain>
    </source>
</reference>
<evidence type="ECO:0000313" key="1">
    <source>
        <dbReference type="EMBL" id="CAI6338833.1"/>
    </source>
</evidence>
<accession>A0A9W4UR47</accession>
<sequence length="269" mass="29829">MRIRLCTNLYIDRICMHYAIPEKHAGCCRETAISGTYIYINMYTMERDIGWWSRSSRPGVCSRASLAVQLDPIHGEQEANGCSSTLLLTRCPYLDVIALETPPAMPIPASARVLCYPKQTPSLSSLLAILTDLTLSPSVHSLSSNPPLSLSLSFLVLQALLLLSITPIIRSTSIPSLRHLGQRHKGNASPPFLSTRLPAKSRLALHMHLRVSPCPVSALPFYTHFLHALHFLPTFRSCCPVDRGVSVESRARLVRAPLKLLLSLLLRME</sequence>
<comment type="caution">
    <text evidence="1">The sequence shown here is derived from an EMBL/GenBank/DDBJ whole genome shotgun (WGS) entry which is preliminary data.</text>
</comment>
<organism evidence="1 2">
    <name type="scientific">Periconia digitata</name>
    <dbReference type="NCBI Taxonomy" id="1303443"/>
    <lineage>
        <taxon>Eukaryota</taxon>
        <taxon>Fungi</taxon>
        <taxon>Dikarya</taxon>
        <taxon>Ascomycota</taxon>
        <taxon>Pezizomycotina</taxon>
        <taxon>Dothideomycetes</taxon>
        <taxon>Pleosporomycetidae</taxon>
        <taxon>Pleosporales</taxon>
        <taxon>Massarineae</taxon>
        <taxon>Periconiaceae</taxon>
        <taxon>Periconia</taxon>
    </lineage>
</organism>
<name>A0A9W4UR47_9PLEO</name>
<dbReference type="EMBL" id="CAOQHR010000008">
    <property type="protein sequence ID" value="CAI6338833.1"/>
    <property type="molecule type" value="Genomic_DNA"/>
</dbReference>
<keyword evidence="2" id="KW-1185">Reference proteome</keyword>
<gene>
    <name evidence="1" type="ORF">PDIGIT_LOCUS11968</name>
</gene>